<feature type="non-terminal residue" evidence="1">
    <location>
        <position position="64"/>
    </location>
</feature>
<sequence>MPSFRTGYEGLAGAVQGAFDTYYRRKEGRKGREFAGEQAGLDREARMKELQKRIDSAEQEGDLD</sequence>
<protein>
    <submittedName>
        <fullName evidence="1">Uncharacterized protein</fullName>
    </submittedName>
</protein>
<dbReference type="AlphaFoldDB" id="A0A0F9BTH5"/>
<accession>A0A0F9BTH5</accession>
<evidence type="ECO:0000313" key="1">
    <source>
        <dbReference type="EMBL" id="KKL25249.1"/>
    </source>
</evidence>
<organism evidence="1">
    <name type="scientific">marine sediment metagenome</name>
    <dbReference type="NCBI Taxonomy" id="412755"/>
    <lineage>
        <taxon>unclassified sequences</taxon>
        <taxon>metagenomes</taxon>
        <taxon>ecological metagenomes</taxon>
    </lineage>
</organism>
<dbReference type="EMBL" id="LAZR01036289">
    <property type="protein sequence ID" value="KKL25249.1"/>
    <property type="molecule type" value="Genomic_DNA"/>
</dbReference>
<reference evidence="1" key="1">
    <citation type="journal article" date="2015" name="Nature">
        <title>Complex archaea that bridge the gap between prokaryotes and eukaryotes.</title>
        <authorList>
            <person name="Spang A."/>
            <person name="Saw J.H."/>
            <person name="Jorgensen S.L."/>
            <person name="Zaremba-Niedzwiedzka K."/>
            <person name="Martijn J."/>
            <person name="Lind A.E."/>
            <person name="van Eijk R."/>
            <person name="Schleper C."/>
            <person name="Guy L."/>
            <person name="Ettema T.J."/>
        </authorList>
    </citation>
    <scope>NUCLEOTIDE SEQUENCE</scope>
</reference>
<name>A0A0F9BTH5_9ZZZZ</name>
<proteinExistence type="predicted"/>
<comment type="caution">
    <text evidence="1">The sequence shown here is derived from an EMBL/GenBank/DDBJ whole genome shotgun (WGS) entry which is preliminary data.</text>
</comment>
<gene>
    <name evidence="1" type="ORF">LCGC14_2407200</name>
</gene>